<dbReference type="GO" id="GO:0016887">
    <property type="term" value="F:ATP hydrolysis activity"/>
    <property type="evidence" value="ECO:0007669"/>
    <property type="project" value="InterPro"/>
</dbReference>
<dbReference type="PROSITE" id="PS50929">
    <property type="entry name" value="ABC_TM1F"/>
    <property type="match status" value="1"/>
</dbReference>
<protein>
    <submittedName>
        <fullName evidence="10">ATP-binding cassette, subfamily C, LapB</fullName>
    </submittedName>
</protein>
<dbReference type="Gene3D" id="3.40.50.300">
    <property type="entry name" value="P-loop containing nucleotide triphosphate hydrolases"/>
    <property type="match status" value="1"/>
</dbReference>
<evidence type="ECO:0000313" key="11">
    <source>
        <dbReference type="Proteomes" id="UP000219494"/>
    </source>
</evidence>
<feature type="domain" description="ABC transporter" evidence="8">
    <location>
        <begin position="452"/>
        <end position="687"/>
    </location>
</feature>
<dbReference type="SUPFAM" id="SSF90123">
    <property type="entry name" value="ABC transporter transmembrane region"/>
    <property type="match status" value="1"/>
</dbReference>
<dbReference type="Pfam" id="PF00664">
    <property type="entry name" value="ABC_membrane"/>
    <property type="match status" value="1"/>
</dbReference>
<name>A0A285QXX6_9SPHN</name>
<reference evidence="10 11" key="1">
    <citation type="submission" date="2017-07" db="EMBL/GenBank/DDBJ databases">
        <authorList>
            <person name="Sun Z.S."/>
            <person name="Albrecht U."/>
            <person name="Echele G."/>
            <person name="Lee C.C."/>
        </authorList>
    </citation>
    <scope>NUCLEOTIDE SEQUENCE [LARGE SCALE GENOMIC DNA]</scope>
    <source>
        <strain evidence="10 11">CGMCC 1.12672</strain>
    </source>
</reference>
<feature type="transmembrane region" description="Helical" evidence="7">
    <location>
        <begin position="245"/>
        <end position="269"/>
    </location>
</feature>
<dbReference type="EMBL" id="OBMI01000002">
    <property type="protein sequence ID" value="SOB86825.1"/>
    <property type="molecule type" value="Genomic_DNA"/>
</dbReference>
<keyword evidence="5 7" id="KW-1133">Transmembrane helix</keyword>
<keyword evidence="6 7" id="KW-0472">Membrane</keyword>
<dbReference type="PROSITE" id="PS50893">
    <property type="entry name" value="ABC_TRANSPORTER_2"/>
    <property type="match status" value="1"/>
</dbReference>
<dbReference type="SMART" id="SM00382">
    <property type="entry name" value="AAA"/>
    <property type="match status" value="1"/>
</dbReference>
<keyword evidence="3" id="KW-0547">Nucleotide-binding</keyword>
<dbReference type="GO" id="GO:0015421">
    <property type="term" value="F:ABC-type oligopeptide transporter activity"/>
    <property type="evidence" value="ECO:0007669"/>
    <property type="project" value="TreeGrafter"/>
</dbReference>
<accession>A0A285QXX6</accession>
<evidence type="ECO:0000256" key="3">
    <source>
        <dbReference type="ARBA" id="ARBA00022741"/>
    </source>
</evidence>
<keyword evidence="2 7" id="KW-0812">Transmembrane</keyword>
<dbReference type="InterPro" id="IPR039421">
    <property type="entry name" value="Type_1_exporter"/>
</dbReference>
<evidence type="ECO:0000256" key="4">
    <source>
        <dbReference type="ARBA" id="ARBA00022840"/>
    </source>
</evidence>
<evidence type="ECO:0000256" key="6">
    <source>
        <dbReference type="ARBA" id="ARBA00023136"/>
    </source>
</evidence>
<proteinExistence type="predicted"/>
<feature type="transmembrane region" description="Helical" evidence="7">
    <location>
        <begin position="170"/>
        <end position="190"/>
    </location>
</feature>
<dbReference type="InterPro" id="IPR003593">
    <property type="entry name" value="AAA+_ATPase"/>
</dbReference>
<dbReference type="PANTHER" id="PTHR43394">
    <property type="entry name" value="ATP-DEPENDENT PERMEASE MDL1, MITOCHONDRIAL"/>
    <property type="match status" value="1"/>
</dbReference>
<dbReference type="GO" id="GO:0005886">
    <property type="term" value="C:plasma membrane"/>
    <property type="evidence" value="ECO:0007669"/>
    <property type="project" value="UniProtKB-SubCell"/>
</dbReference>
<evidence type="ECO:0000313" key="10">
    <source>
        <dbReference type="EMBL" id="SOB86825.1"/>
    </source>
</evidence>
<dbReference type="Proteomes" id="UP000219494">
    <property type="component" value="Unassembled WGS sequence"/>
</dbReference>
<evidence type="ECO:0000259" key="9">
    <source>
        <dbReference type="PROSITE" id="PS50929"/>
    </source>
</evidence>
<feature type="transmembrane region" description="Helical" evidence="7">
    <location>
        <begin position="136"/>
        <end position="158"/>
    </location>
</feature>
<dbReference type="GO" id="GO:0005524">
    <property type="term" value="F:ATP binding"/>
    <property type="evidence" value="ECO:0007669"/>
    <property type="project" value="UniProtKB-KW"/>
</dbReference>
<evidence type="ECO:0000256" key="7">
    <source>
        <dbReference type="SAM" id="Phobius"/>
    </source>
</evidence>
<dbReference type="InterPro" id="IPR011527">
    <property type="entry name" value="ABC1_TM_dom"/>
</dbReference>
<evidence type="ECO:0000259" key="8">
    <source>
        <dbReference type="PROSITE" id="PS50893"/>
    </source>
</evidence>
<evidence type="ECO:0000256" key="5">
    <source>
        <dbReference type="ARBA" id="ARBA00022989"/>
    </source>
</evidence>
<evidence type="ECO:0000256" key="2">
    <source>
        <dbReference type="ARBA" id="ARBA00022692"/>
    </source>
</evidence>
<evidence type="ECO:0000256" key="1">
    <source>
        <dbReference type="ARBA" id="ARBA00004651"/>
    </source>
</evidence>
<keyword evidence="4 10" id="KW-0067">ATP-binding</keyword>
<keyword evidence="11" id="KW-1185">Reference proteome</keyword>
<dbReference type="PANTHER" id="PTHR43394:SF1">
    <property type="entry name" value="ATP-BINDING CASSETTE SUB-FAMILY B MEMBER 10, MITOCHONDRIAL"/>
    <property type="match status" value="1"/>
</dbReference>
<dbReference type="InterPro" id="IPR027417">
    <property type="entry name" value="P-loop_NTPase"/>
</dbReference>
<organism evidence="10 11">
    <name type="scientific">Sphingomonas guangdongensis</name>
    <dbReference type="NCBI Taxonomy" id="1141890"/>
    <lineage>
        <taxon>Bacteria</taxon>
        <taxon>Pseudomonadati</taxon>
        <taxon>Pseudomonadota</taxon>
        <taxon>Alphaproteobacteria</taxon>
        <taxon>Sphingomonadales</taxon>
        <taxon>Sphingomonadaceae</taxon>
        <taxon>Sphingomonas</taxon>
    </lineage>
</organism>
<comment type="subcellular location">
    <subcellularLocation>
        <location evidence="1">Cell membrane</location>
        <topology evidence="1">Multi-pass membrane protein</topology>
    </subcellularLocation>
</comment>
<dbReference type="OrthoDB" id="9787557at2"/>
<dbReference type="InterPro" id="IPR003439">
    <property type="entry name" value="ABC_transporter-like_ATP-bd"/>
</dbReference>
<feature type="domain" description="ABC transmembrane type-1" evidence="9">
    <location>
        <begin position="137"/>
        <end position="406"/>
    </location>
</feature>
<dbReference type="RefSeq" id="WP_097063800.1">
    <property type="nucleotide sequence ID" value="NZ_OBMI01000002.1"/>
</dbReference>
<dbReference type="Pfam" id="PF00005">
    <property type="entry name" value="ABC_tran"/>
    <property type="match status" value="1"/>
</dbReference>
<gene>
    <name evidence="10" type="ORF">SAMN06297144_1936</name>
</gene>
<dbReference type="Gene3D" id="1.20.1560.10">
    <property type="entry name" value="ABC transporter type 1, transmembrane domain"/>
    <property type="match status" value="1"/>
</dbReference>
<dbReference type="SUPFAM" id="SSF52540">
    <property type="entry name" value="P-loop containing nucleoside triphosphate hydrolases"/>
    <property type="match status" value="1"/>
</dbReference>
<dbReference type="InterPro" id="IPR036640">
    <property type="entry name" value="ABC1_TM_sf"/>
</dbReference>
<sequence length="726" mass="77742">MNEKLTDIVADLARATATDLAPHWRDRAGDPGSDRDALTRLMGELGWPAPELLPRRPRAHMLPALLYSDEAGWSIAEEWEGPDLLRVRVGHATELRPHDGDMRFFRVTFPDAGRAGEQVRAGRIFRDALLRRRGSLATALVATVMVNIIALVTSLYSMQVYDRVIPRGGYATLWVLTVGVGFALLLDFLLRVVRSLLMEREAAEIDMEVSEYFFARAQGVRLDARSGGVGTMAAQLRGMEQVRGLYSAASLFLLADFPFAIFFLFMIWWLGGIVVLVPLIAFPLSLLLAGILARLIREATARAQVTGNRKNGLLVESLDAAETVKANRGGWYMLSRWNALIEAVIGSEEPVRKWSSIAQSVFGTVQQAAYVGLVAFGAIEVARGQMTTGGLVAATIIAGRVNGPLMAQLPGLIVQWGYARSSLQALDAILALPADGQLGSAALRPDKLGGTVRLERVEFAYPGQKDGLVVPALDIRGGDRVGIIGGIGSGKSTMLRLMAGLYAPHRGIVTLDGLDIGRIAESTLRRDVGYLPQDFRLVNGTLRENLLMGLSDPGDQAVLQAAATTGLVHLISAHPMGLDLPIAEGGRGLSGGQRTLTGLTRLLLARPSLWLLDEPTSNLDMGTEASVMNAVAQRLTPDSTLVLVTHKMALLQMCTRVIVMAGGRITHDGPTQQVIADLQSQGVAQVKSAAQAAAEAARQEQQQGSASYAPAATGGVTTGGAFSRSM</sequence>
<feature type="transmembrane region" description="Helical" evidence="7">
    <location>
        <begin position="275"/>
        <end position="296"/>
    </location>
</feature>
<dbReference type="AlphaFoldDB" id="A0A285QXX6"/>